<dbReference type="GO" id="GO:0016740">
    <property type="term" value="F:transferase activity"/>
    <property type="evidence" value="ECO:0007669"/>
    <property type="project" value="UniProtKB-KW"/>
</dbReference>
<dbReference type="InterPro" id="IPR014942">
    <property type="entry name" value="AbiEii"/>
</dbReference>
<sequence length="306" mass="34567">MDRHNEWRKQVRLLLQILPFVSRENCFALKGGTAINLFVRDLPRLSVDIDLVYLPADDRETALAETGAALGRVADALEGALPDIRVLRNYEAKSDALRIVASSRDATVKVELSPVLRGTVLEPAVVPVTPAVEEEFGFAEINMVAMEDLYAGKLCAALDRQHPRDWFDVMLLLESKGIDDALRKVFLIYLISHGRPMEELLAPNWRLQKSLFDSEFVGMTRRNVTLHELHEAAVSALSKILDGMRREEKAFLCSVYECAPDWSLLALPGVEMLPAVKWKLRNIQRMSVEKRTTSLERLKTLLNFAE</sequence>
<name>A0ABW5ECQ0_9GAMM</name>
<dbReference type="Gene3D" id="3.10.450.620">
    <property type="entry name" value="JHP933, nucleotidyltransferase-like core domain"/>
    <property type="match status" value="1"/>
</dbReference>
<dbReference type="RefSeq" id="WP_265722527.1">
    <property type="nucleotide sequence ID" value="NZ_JAPIVK010000024.1"/>
</dbReference>
<evidence type="ECO:0000313" key="1">
    <source>
        <dbReference type="EMBL" id="MFD2310365.1"/>
    </source>
</evidence>
<dbReference type="EMBL" id="JBHUJD010000008">
    <property type="protein sequence ID" value="MFD2310365.1"/>
    <property type="molecule type" value="Genomic_DNA"/>
</dbReference>
<dbReference type="Proteomes" id="UP001597425">
    <property type="component" value="Unassembled WGS sequence"/>
</dbReference>
<organism evidence="1 2">
    <name type="scientific">Microbulbifer halophilus</name>
    <dbReference type="NCBI Taxonomy" id="453963"/>
    <lineage>
        <taxon>Bacteria</taxon>
        <taxon>Pseudomonadati</taxon>
        <taxon>Pseudomonadota</taxon>
        <taxon>Gammaproteobacteria</taxon>
        <taxon>Cellvibrionales</taxon>
        <taxon>Microbulbiferaceae</taxon>
        <taxon>Microbulbifer</taxon>
    </lineage>
</organism>
<keyword evidence="1" id="KW-0808">Transferase</keyword>
<proteinExistence type="predicted"/>
<protein>
    <submittedName>
        <fullName evidence="1">Nucleotidyl transferase AbiEii/AbiGii toxin family protein</fullName>
    </submittedName>
</protein>
<reference evidence="2" key="1">
    <citation type="journal article" date="2019" name="Int. J. Syst. Evol. Microbiol.">
        <title>The Global Catalogue of Microorganisms (GCM) 10K type strain sequencing project: providing services to taxonomists for standard genome sequencing and annotation.</title>
        <authorList>
            <consortium name="The Broad Institute Genomics Platform"/>
            <consortium name="The Broad Institute Genome Sequencing Center for Infectious Disease"/>
            <person name="Wu L."/>
            <person name="Ma J."/>
        </authorList>
    </citation>
    <scope>NUCLEOTIDE SEQUENCE [LARGE SCALE GENOMIC DNA]</scope>
    <source>
        <strain evidence="2">KCTC 12848</strain>
    </source>
</reference>
<dbReference type="Pfam" id="PF08843">
    <property type="entry name" value="AbiEii"/>
    <property type="match status" value="1"/>
</dbReference>
<comment type="caution">
    <text evidence="1">The sequence shown here is derived from an EMBL/GenBank/DDBJ whole genome shotgun (WGS) entry which is preliminary data.</text>
</comment>
<gene>
    <name evidence="1" type="ORF">ACFSKX_08010</name>
</gene>
<evidence type="ECO:0000313" key="2">
    <source>
        <dbReference type="Proteomes" id="UP001597425"/>
    </source>
</evidence>
<keyword evidence="2" id="KW-1185">Reference proteome</keyword>
<accession>A0ABW5ECQ0</accession>